<sequence length="249" mass="28514">MAHTRARFTRIPTRDLYAVLGVKRNATAEEVKKAYRRLALRWHPDKNPHNREEAERRFKEISEAYEILSDERKRHIYDTYGGHRGIPASGSVRSGSVSPWMSSYNSSQTWSKDIEEFLTSFHFRNPEDVFKEFFNDDFASDFANLFGKTIRINIQQGSPQSRAGFRSPHYHRTSSNMARSSNASGPTTMKGFQTGFRGPPMLGKMTTVQIINGKRIETTRWYEGGKEIVITTEDGVVTRKIVDGKDEPV</sequence>
<dbReference type="Pfam" id="PF00226">
    <property type="entry name" value="DnaJ"/>
    <property type="match status" value="1"/>
</dbReference>
<dbReference type="GO" id="GO:0051082">
    <property type="term" value="F:unfolded protein binding"/>
    <property type="evidence" value="ECO:0007669"/>
    <property type="project" value="InterPro"/>
</dbReference>
<dbReference type="InterPro" id="IPR018253">
    <property type="entry name" value="DnaJ_domain_CS"/>
</dbReference>
<keyword evidence="1" id="KW-0143">Chaperone</keyword>
<evidence type="ECO:0000256" key="2">
    <source>
        <dbReference type="SAM" id="MobiDB-lite"/>
    </source>
</evidence>
<proteinExistence type="predicted"/>
<organism evidence="4 5">
    <name type="scientific">Tropilaelaps mercedesae</name>
    <dbReference type="NCBI Taxonomy" id="418985"/>
    <lineage>
        <taxon>Eukaryota</taxon>
        <taxon>Metazoa</taxon>
        <taxon>Ecdysozoa</taxon>
        <taxon>Arthropoda</taxon>
        <taxon>Chelicerata</taxon>
        <taxon>Arachnida</taxon>
        <taxon>Acari</taxon>
        <taxon>Parasitiformes</taxon>
        <taxon>Mesostigmata</taxon>
        <taxon>Gamasina</taxon>
        <taxon>Dermanyssoidea</taxon>
        <taxon>Laelapidae</taxon>
        <taxon>Tropilaelaps</taxon>
    </lineage>
</organism>
<evidence type="ECO:0000313" key="5">
    <source>
        <dbReference type="Proteomes" id="UP000192247"/>
    </source>
</evidence>
<dbReference type="STRING" id="418985.A0A1V9XQZ7"/>
<feature type="compositionally biased region" description="Polar residues" evidence="2">
    <location>
        <begin position="173"/>
        <end position="191"/>
    </location>
</feature>
<gene>
    <name evidence="4" type="ORF">BIW11_00689</name>
</gene>
<dbReference type="Proteomes" id="UP000192247">
    <property type="component" value="Unassembled WGS sequence"/>
</dbReference>
<protein>
    <submittedName>
        <fullName evidence="4">DnaJsubfamily B member 6-A isoform X11</fullName>
    </submittedName>
</protein>
<dbReference type="PANTHER" id="PTHR45168">
    <property type="entry name" value="DNAJ HOMOLOG SUBFAMILY B MEMBER 2"/>
    <property type="match status" value="1"/>
</dbReference>
<dbReference type="EMBL" id="MNPL01005636">
    <property type="protein sequence ID" value="OQR75881.1"/>
    <property type="molecule type" value="Genomic_DNA"/>
</dbReference>
<dbReference type="Gene3D" id="1.10.287.110">
    <property type="entry name" value="DnaJ domain"/>
    <property type="match status" value="1"/>
</dbReference>
<dbReference type="CDD" id="cd06257">
    <property type="entry name" value="DnaJ"/>
    <property type="match status" value="1"/>
</dbReference>
<name>A0A1V9XQZ7_9ACAR</name>
<keyword evidence="5" id="KW-1185">Reference proteome</keyword>
<comment type="caution">
    <text evidence="4">The sequence shown here is derived from an EMBL/GenBank/DDBJ whole genome shotgun (WGS) entry which is preliminary data.</text>
</comment>
<dbReference type="InParanoid" id="A0A1V9XQZ7"/>
<evidence type="ECO:0000259" key="3">
    <source>
        <dbReference type="PROSITE" id="PS50076"/>
    </source>
</evidence>
<dbReference type="SUPFAM" id="SSF46565">
    <property type="entry name" value="Chaperone J-domain"/>
    <property type="match status" value="1"/>
</dbReference>
<accession>A0A1V9XQZ7</accession>
<dbReference type="OrthoDB" id="6506534at2759"/>
<dbReference type="PROSITE" id="PS00636">
    <property type="entry name" value="DNAJ_1"/>
    <property type="match status" value="1"/>
</dbReference>
<evidence type="ECO:0000313" key="4">
    <source>
        <dbReference type="EMBL" id="OQR75881.1"/>
    </source>
</evidence>
<feature type="region of interest" description="Disordered" evidence="2">
    <location>
        <begin position="157"/>
        <end position="200"/>
    </location>
</feature>
<dbReference type="PRINTS" id="PR00625">
    <property type="entry name" value="JDOMAIN"/>
</dbReference>
<evidence type="ECO:0000256" key="1">
    <source>
        <dbReference type="ARBA" id="ARBA00023186"/>
    </source>
</evidence>
<reference evidence="4 5" key="1">
    <citation type="journal article" date="2017" name="Gigascience">
        <title>Draft genome of the honey bee ectoparasitic mite, Tropilaelaps mercedesae, is shaped by the parasitic life history.</title>
        <authorList>
            <person name="Dong X."/>
            <person name="Armstrong S.D."/>
            <person name="Xia D."/>
            <person name="Makepeace B.L."/>
            <person name="Darby A.C."/>
            <person name="Kadowaki T."/>
        </authorList>
    </citation>
    <scope>NUCLEOTIDE SEQUENCE [LARGE SCALE GENOMIC DNA]</scope>
    <source>
        <strain evidence="4">Wuxi-XJTLU</strain>
    </source>
</reference>
<feature type="domain" description="J" evidence="3">
    <location>
        <begin position="15"/>
        <end position="81"/>
    </location>
</feature>
<dbReference type="PANTHER" id="PTHR45168:SF3">
    <property type="entry name" value="DNAJ HEAT SHOCK PROTEIN FAMILY (HSP40) MEMBER B2"/>
    <property type="match status" value="1"/>
</dbReference>
<dbReference type="SMART" id="SM00271">
    <property type="entry name" value="DnaJ"/>
    <property type="match status" value="1"/>
</dbReference>
<dbReference type="InterPro" id="IPR001623">
    <property type="entry name" value="DnaJ_domain"/>
</dbReference>
<dbReference type="PROSITE" id="PS50076">
    <property type="entry name" value="DNAJ_2"/>
    <property type="match status" value="1"/>
</dbReference>
<dbReference type="GO" id="GO:0030544">
    <property type="term" value="F:Hsp70 protein binding"/>
    <property type="evidence" value="ECO:0007669"/>
    <property type="project" value="InterPro"/>
</dbReference>
<dbReference type="AlphaFoldDB" id="A0A1V9XQZ7"/>
<dbReference type="InterPro" id="IPR036869">
    <property type="entry name" value="J_dom_sf"/>
</dbReference>
<dbReference type="InterPro" id="IPR043183">
    <property type="entry name" value="DNJB2/6-like"/>
</dbReference>